<accession>A0A0G1N3M0</accession>
<proteinExistence type="inferred from homology"/>
<evidence type="ECO:0000313" key="3">
    <source>
        <dbReference type="EMBL" id="KKU15201.1"/>
    </source>
</evidence>
<reference evidence="3 4" key="1">
    <citation type="journal article" date="2015" name="Nature">
        <title>rRNA introns, odd ribosomes, and small enigmatic genomes across a large radiation of phyla.</title>
        <authorList>
            <person name="Brown C.T."/>
            <person name="Hug L.A."/>
            <person name="Thomas B.C."/>
            <person name="Sharon I."/>
            <person name="Castelle C.J."/>
            <person name="Singh A."/>
            <person name="Wilkins M.J."/>
            <person name="Williams K.H."/>
            <person name="Banfield J.F."/>
        </authorList>
    </citation>
    <scope>NUCLEOTIDE SEQUENCE [LARGE SCALE GENOMIC DNA]</scope>
</reference>
<keyword evidence="2" id="KW-1133">Transmembrane helix</keyword>
<dbReference type="EMBL" id="LCLJ01000011">
    <property type="protein sequence ID" value="KKU15201.1"/>
    <property type="molecule type" value="Genomic_DNA"/>
</dbReference>
<feature type="transmembrane region" description="Helical" evidence="2">
    <location>
        <begin position="121"/>
        <end position="142"/>
    </location>
</feature>
<dbReference type="Proteomes" id="UP000034727">
    <property type="component" value="Unassembled WGS sequence"/>
</dbReference>
<evidence type="ECO:0000313" key="4">
    <source>
        <dbReference type="Proteomes" id="UP000034727"/>
    </source>
</evidence>
<dbReference type="SUPFAM" id="SSF103491">
    <property type="entry name" value="Preprotein translocase SecY subunit"/>
    <property type="match status" value="1"/>
</dbReference>
<dbReference type="GO" id="GO:0015031">
    <property type="term" value="P:protein transport"/>
    <property type="evidence" value="ECO:0007669"/>
    <property type="project" value="InterPro"/>
</dbReference>
<feature type="transmembrane region" description="Helical" evidence="2">
    <location>
        <begin position="202"/>
        <end position="220"/>
    </location>
</feature>
<gene>
    <name evidence="3" type="ORF">UX22_C0011G0009</name>
</gene>
<keyword evidence="2" id="KW-0472">Membrane</keyword>
<dbReference type="GO" id="GO:0016020">
    <property type="term" value="C:membrane"/>
    <property type="evidence" value="ECO:0007669"/>
    <property type="project" value="InterPro"/>
</dbReference>
<dbReference type="Pfam" id="PF00344">
    <property type="entry name" value="SecY"/>
    <property type="match status" value="1"/>
</dbReference>
<feature type="transmembrane region" description="Helical" evidence="2">
    <location>
        <begin position="174"/>
        <end position="196"/>
    </location>
</feature>
<organism evidence="3 4">
    <name type="scientific">Candidatus Jorgensenbacteria bacterium GW2011_GWA2_45_9</name>
    <dbReference type="NCBI Taxonomy" id="1618663"/>
    <lineage>
        <taxon>Bacteria</taxon>
        <taxon>Candidatus Joergenseniibacteriota</taxon>
    </lineage>
</organism>
<comment type="caution">
    <text evidence="3">The sequence shown here is derived from an EMBL/GenBank/DDBJ whole genome shotgun (WGS) entry which is preliminary data.</text>
</comment>
<dbReference type="AlphaFoldDB" id="A0A0G1N3M0"/>
<dbReference type="PANTHER" id="PTHR10906">
    <property type="entry name" value="SECY/SEC61-ALPHA FAMILY MEMBER"/>
    <property type="match status" value="1"/>
</dbReference>
<feature type="transmembrane region" description="Helical" evidence="2">
    <location>
        <begin position="20"/>
        <end position="44"/>
    </location>
</feature>
<sequence>MGVNISTKGIDITSLDRGLLIQYGLIAALAIAVLAAVILITQAIRNIPVTYSRGVRAGVRTAVPSHLSLRLNSAGVIPIIFAISILITPAFLAQFFLHARSQTLQNVAQFVISITKTNSPYYAPIYFLLVVVFTFFYTFVVFQPKKIAENLSKQSGFIPGVRPGTESERYLHNVILRLTVFGALFLGLVAILPAILQNFTGTTTFTLGGTGLLIVVSVIIETMLAIRAQIVTATYDTD</sequence>
<dbReference type="InterPro" id="IPR002208">
    <property type="entry name" value="SecY/SEC61-alpha"/>
</dbReference>
<dbReference type="PATRIC" id="fig|1618663.3.peg.352"/>
<protein>
    <submittedName>
        <fullName evidence="3">Protein translocase subunit SecY</fullName>
    </submittedName>
</protein>
<dbReference type="InterPro" id="IPR023201">
    <property type="entry name" value="SecY_dom_sf"/>
</dbReference>
<feature type="transmembrane region" description="Helical" evidence="2">
    <location>
        <begin position="76"/>
        <end position="97"/>
    </location>
</feature>
<evidence type="ECO:0000256" key="2">
    <source>
        <dbReference type="SAM" id="Phobius"/>
    </source>
</evidence>
<comment type="similarity">
    <text evidence="1">Belongs to the SecY/SEC61-alpha family.</text>
</comment>
<dbReference type="Gene3D" id="1.10.3370.10">
    <property type="entry name" value="SecY subunit domain"/>
    <property type="match status" value="1"/>
</dbReference>
<keyword evidence="2" id="KW-0812">Transmembrane</keyword>
<name>A0A0G1N3M0_9BACT</name>
<evidence type="ECO:0000256" key="1">
    <source>
        <dbReference type="RuleBase" id="RU004349"/>
    </source>
</evidence>